<dbReference type="OrthoDB" id="4226032at2"/>
<keyword evidence="2" id="KW-0812">Transmembrane</keyword>
<dbReference type="Proteomes" id="UP000400924">
    <property type="component" value="Unassembled WGS sequence"/>
</dbReference>
<dbReference type="AlphaFoldDB" id="A0A5N8XPI9"/>
<feature type="transmembrane region" description="Helical" evidence="2">
    <location>
        <begin position="61"/>
        <end position="82"/>
    </location>
</feature>
<gene>
    <name evidence="3" type="ORF">FNH08_30950</name>
</gene>
<dbReference type="RefSeq" id="WP_152774828.1">
    <property type="nucleotide sequence ID" value="NZ_VJZC01000298.1"/>
</dbReference>
<accession>A0A5N8XPI9</accession>
<sequence>MRLSKNAGGFDGPVAWETPGTRAALCRWAARLLGKMLGWTAVWLAWLYGVVIAIFSGGVAAVAALPLVVIAYLVGAQIYGLFKLWRMYRILTVYPWRQQPDGVHAERRGPRRVKAVFVLPIPDQPEKTESPEEHGGVFRIWDRVVRKGFHDELWYAGDPRFACVVARPGPKTLSYVAQPTAYDLRTSPRRKGISPEARRRARSIGARVAD</sequence>
<proteinExistence type="predicted"/>
<keyword evidence="2" id="KW-0472">Membrane</keyword>
<comment type="caution">
    <text evidence="3">The sequence shown here is derived from an EMBL/GenBank/DDBJ whole genome shotgun (WGS) entry which is preliminary data.</text>
</comment>
<organism evidence="3 4">
    <name type="scientific">Streptomyces spongiae</name>
    <dbReference type="NCBI Taxonomy" id="565072"/>
    <lineage>
        <taxon>Bacteria</taxon>
        <taxon>Bacillati</taxon>
        <taxon>Actinomycetota</taxon>
        <taxon>Actinomycetes</taxon>
        <taxon>Kitasatosporales</taxon>
        <taxon>Streptomycetaceae</taxon>
        <taxon>Streptomyces</taxon>
    </lineage>
</organism>
<feature type="region of interest" description="Disordered" evidence="1">
    <location>
        <begin position="186"/>
        <end position="210"/>
    </location>
</feature>
<keyword evidence="2" id="KW-1133">Transmembrane helix</keyword>
<protein>
    <submittedName>
        <fullName evidence="3">Uncharacterized protein</fullName>
    </submittedName>
</protein>
<evidence type="ECO:0000256" key="1">
    <source>
        <dbReference type="SAM" id="MobiDB-lite"/>
    </source>
</evidence>
<name>A0A5N8XPI9_9ACTN</name>
<keyword evidence="4" id="KW-1185">Reference proteome</keyword>
<feature type="transmembrane region" description="Helical" evidence="2">
    <location>
        <begin position="37"/>
        <end position="55"/>
    </location>
</feature>
<evidence type="ECO:0000313" key="3">
    <source>
        <dbReference type="EMBL" id="MPY61400.1"/>
    </source>
</evidence>
<evidence type="ECO:0000313" key="4">
    <source>
        <dbReference type="Proteomes" id="UP000400924"/>
    </source>
</evidence>
<reference evidence="3 4" key="1">
    <citation type="submission" date="2019-07" db="EMBL/GenBank/DDBJ databases">
        <title>New species of Amycolatopsis and Streptomyces.</title>
        <authorList>
            <person name="Duangmal K."/>
            <person name="Teo W.F.A."/>
            <person name="Lipun K."/>
        </authorList>
    </citation>
    <scope>NUCLEOTIDE SEQUENCE [LARGE SCALE GENOMIC DNA]</scope>
    <source>
        <strain evidence="3 4">NBRC 106415</strain>
    </source>
</reference>
<dbReference type="EMBL" id="VJZC01000298">
    <property type="protein sequence ID" value="MPY61400.1"/>
    <property type="molecule type" value="Genomic_DNA"/>
</dbReference>
<evidence type="ECO:0000256" key="2">
    <source>
        <dbReference type="SAM" id="Phobius"/>
    </source>
</evidence>